<keyword evidence="3" id="KW-1185">Reference proteome</keyword>
<organism evidence="2 3">
    <name type="scientific">Albula goreensis</name>
    <dbReference type="NCBI Taxonomy" id="1534307"/>
    <lineage>
        <taxon>Eukaryota</taxon>
        <taxon>Metazoa</taxon>
        <taxon>Chordata</taxon>
        <taxon>Craniata</taxon>
        <taxon>Vertebrata</taxon>
        <taxon>Euteleostomi</taxon>
        <taxon>Actinopterygii</taxon>
        <taxon>Neopterygii</taxon>
        <taxon>Teleostei</taxon>
        <taxon>Albuliformes</taxon>
        <taxon>Albulidae</taxon>
        <taxon>Albula</taxon>
    </lineage>
</organism>
<keyword evidence="1" id="KW-0732">Signal</keyword>
<evidence type="ECO:0000313" key="3">
    <source>
        <dbReference type="Proteomes" id="UP000829720"/>
    </source>
</evidence>
<accession>A0A8T3CTI3</accession>
<evidence type="ECO:0000256" key="1">
    <source>
        <dbReference type="SAM" id="SignalP"/>
    </source>
</evidence>
<sequence length="233" mass="26389">MSLSGVTLFISLLAIHKLTAVDPIMMSSMMPNRNHSMMNFPVPPPGFETMAKKLMFMCLKMGHQIPMKMAWHLNSLNSSVGQDDMEFNPSYMLPKLLASLNNSMSSMSKYDQPNETSAEMESGMDWNMTERLQNCSQLQDMIALIKNSSVGPRCFMRALIAPISWKVLADNGSEIDPRYFRMLLWAAKPFLRSMLPPKLVLPPLLHPPHLAEMVKTLSELFDSLTPEQRIQIP</sequence>
<proteinExistence type="predicted"/>
<dbReference type="OrthoDB" id="8195838at2759"/>
<reference evidence="2" key="1">
    <citation type="submission" date="2021-01" db="EMBL/GenBank/DDBJ databases">
        <authorList>
            <person name="Zahm M."/>
            <person name="Roques C."/>
            <person name="Cabau C."/>
            <person name="Klopp C."/>
            <person name="Donnadieu C."/>
            <person name="Jouanno E."/>
            <person name="Lampietro C."/>
            <person name="Louis A."/>
            <person name="Herpin A."/>
            <person name="Echchiki A."/>
            <person name="Berthelot C."/>
            <person name="Parey E."/>
            <person name="Roest-Crollius H."/>
            <person name="Braasch I."/>
            <person name="Postlethwait J."/>
            <person name="Bobe J."/>
            <person name="Montfort J."/>
            <person name="Bouchez O."/>
            <person name="Begum T."/>
            <person name="Mejri S."/>
            <person name="Adams A."/>
            <person name="Chen W.-J."/>
            <person name="Guiguen Y."/>
        </authorList>
    </citation>
    <scope>NUCLEOTIDE SEQUENCE</scope>
    <source>
        <tissue evidence="2">Blood</tissue>
    </source>
</reference>
<dbReference type="Proteomes" id="UP000829720">
    <property type="component" value="Unassembled WGS sequence"/>
</dbReference>
<protein>
    <submittedName>
        <fullName evidence="2">Uncharacterized protein</fullName>
    </submittedName>
</protein>
<feature type="signal peptide" evidence="1">
    <location>
        <begin position="1"/>
        <end position="20"/>
    </location>
</feature>
<gene>
    <name evidence="2" type="ORF">AGOR_G00209080</name>
</gene>
<comment type="caution">
    <text evidence="2">The sequence shown here is derived from an EMBL/GenBank/DDBJ whole genome shotgun (WGS) entry which is preliminary data.</text>
</comment>
<dbReference type="EMBL" id="JAERUA010000020">
    <property type="protein sequence ID" value="KAI1885955.1"/>
    <property type="molecule type" value="Genomic_DNA"/>
</dbReference>
<feature type="chain" id="PRO_5035919399" evidence="1">
    <location>
        <begin position="21"/>
        <end position="233"/>
    </location>
</feature>
<dbReference type="AlphaFoldDB" id="A0A8T3CTI3"/>
<name>A0A8T3CTI3_9TELE</name>
<evidence type="ECO:0000313" key="2">
    <source>
        <dbReference type="EMBL" id="KAI1885955.1"/>
    </source>
</evidence>